<dbReference type="InterPro" id="IPR016035">
    <property type="entry name" value="Acyl_Trfase/lysoPLipase"/>
</dbReference>
<evidence type="ECO:0000313" key="3">
    <source>
        <dbReference type="Proteomes" id="UP000468531"/>
    </source>
</evidence>
<reference evidence="2 3" key="1">
    <citation type="journal article" date="2020" name="Arch. Microbiol.">
        <title>Bradyrhizobium uaiense sp. nov., a new highly efficient cowpea symbiont.</title>
        <authorList>
            <person name="Cabral Michel D."/>
            <person name="Azarias Guimaraes A."/>
            <person name="Martins da Costa E."/>
            <person name="Soares de Carvalho T."/>
            <person name="Balsanelli E."/>
            <person name="Willems A."/>
            <person name="Maltempi de Souza E."/>
            <person name="de Souza Moreira F.M."/>
        </authorList>
    </citation>
    <scope>NUCLEOTIDE SEQUENCE [LARGE SCALE GENOMIC DNA]</scope>
    <source>
        <strain evidence="2 3">UFLA 03-164</strain>
    </source>
</reference>
<feature type="transmembrane region" description="Helical" evidence="1">
    <location>
        <begin position="52"/>
        <end position="71"/>
    </location>
</feature>
<dbReference type="SUPFAM" id="SSF52151">
    <property type="entry name" value="FabD/lysophospholipase-like"/>
    <property type="match status" value="1"/>
</dbReference>
<dbReference type="Proteomes" id="UP000468531">
    <property type="component" value="Unassembled WGS sequence"/>
</dbReference>
<feature type="transmembrane region" description="Helical" evidence="1">
    <location>
        <begin position="150"/>
        <end position="170"/>
    </location>
</feature>
<keyword evidence="1" id="KW-0812">Transmembrane</keyword>
<name>A0A6P1BTN9_9BRAD</name>
<dbReference type="AlphaFoldDB" id="A0A6P1BTN9"/>
<proteinExistence type="predicted"/>
<keyword evidence="3" id="KW-1185">Reference proteome</keyword>
<accession>A0A6P1BTN9</accession>
<protein>
    <recommendedName>
        <fullName evidence="4">PNPLA domain-containing protein</fullName>
    </recommendedName>
</protein>
<keyword evidence="1" id="KW-0472">Membrane</keyword>
<feature type="transmembrane region" description="Helical" evidence="1">
    <location>
        <begin position="177"/>
        <end position="195"/>
    </location>
</feature>
<dbReference type="EMBL" id="VKHP01000214">
    <property type="protein sequence ID" value="NEV01061.1"/>
    <property type="molecule type" value="Genomic_DNA"/>
</dbReference>
<evidence type="ECO:0008006" key="4">
    <source>
        <dbReference type="Google" id="ProtNLM"/>
    </source>
</evidence>
<sequence length="702" mass="76095">MRFAFIGTWLPRLLGLVCFGAVGWGVIGAQTTSVLMDAGEEAVRSYFRHLEIATAGMAVLFLVIVIFRRAYARPLADLLKPDPKAVIAEPSPIWFLTFLVSRQQRAARVVRYGGVKADWVAILLGTVVLFCFVASLFVPLLFGYVVPRAWFVPVLLGLPVFPLSIITAFSHRLRFPIFVLLTLVFGLFAILAPSYHDVRIWPDKVQNSNARQVKLEEALSRWERLNCDPNRSSNADCAKHPVIVALAGGASRASFLGATVLGDILDTTRGNPAFHDFGAQTFAISGVSGGSVGAAMIRSALADASGDGAAPCKSTDALWYGFKGGGAFSRFSVQPVQQNSWKACLQSLTAGDFLSPAILGLAFRDPWSGFAGIAKAFGSDSDDRAALLERAFEIRYATLLSVPTSLASRIGIMVGSDPELSNRRGLARPLGYVGAEARWLPLLLLNATSVDTGRRVIASDLSPIYTDSANEQRRVFPESYDLFEELPAHDIPLSSAATLSARFPVISPYGAVPSDDPKRPTERVVDGGYFENDGVTTALELARAIRQLRPAMEPIILHVTNDPVQRAGDNTSVGNMPARKELRPTPRLSRWYESLTTPVTALIGTRSGHAAQAVEAARAAKGIKYVRFQVFDQTPHAPQAAGSGCHLQDQTVDDAPATAPIDDVSMSWWLSGAVQEYLDRQLCHRSNKEAWASLSGWLKNAN</sequence>
<gene>
    <name evidence="2" type="ORF">FNJ47_36040</name>
</gene>
<evidence type="ECO:0000313" key="2">
    <source>
        <dbReference type="EMBL" id="NEV01061.1"/>
    </source>
</evidence>
<organism evidence="2 3">
    <name type="scientific">Bradyrhizobium uaiense</name>
    <dbReference type="NCBI Taxonomy" id="2594946"/>
    <lineage>
        <taxon>Bacteria</taxon>
        <taxon>Pseudomonadati</taxon>
        <taxon>Pseudomonadota</taxon>
        <taxon>Alphaproteobacteria</taxon>
        <taxon>Hyphomicrobiales</taxon>
        <taxon>Nitrobacteraceae</taxon>
        <taxon>Bradyrhizobium</taxon>
    </lineage>
</organism>
<feature type="transmembrane region" description="Helical" evidence="1">
    <location>
        <begin position="119"/>
        <end position="144"/>
    </location>
</feature>
<keyword evidence="1" id="KW-1133">Transmembrane helix</keyword>
<comment type="caution">
    <text evidence="2">The sequence shown here is derived from an EMBL/GenBank/DDBJ whole genome shotgun (WGS) entry which is preliminary data.</text>
</comment>
<evidence type="ECO:0000256" key="1">
    <source>
        <dbReference type="SAM" id="Phobius"/>
    </source>
</evidence>